<keyword evidence="7" id="KW-1185">Reference proteome</keyword>
<comment type="similarity">
    <text evidence="1 4">Belongs to the PstS family.</text>
</comment>
<feature type="domain" description="PBP" evidence="5">
    <location>
        <begin position="41"/>
        <end position="298"/>
    </location>
</feature>
<evidence type="ECO:0000256" key="1">
    <source>
        <dbReference type="ARBA" id="ARBA00008725"/>
    </source>
</evidence>
<dbReference type="InterPro" id="IPR050811">
    <property type="entry name" value="Phosphate_ABC_transporter"/>
</dbReference>
<evidence type="ECO:0000256" key="4">
    <source>
        <dbReference type="RuleBase" id="RU367119"/>
    </source>
</evidence>
<dbReference type="Pfam" id="PF12849">
    <property type="entry name" value="PBP_like_2"/>
    <property type="match status" value="1"/>
</dbReference>
<comment type="caution">
    <text evidence="6">The sequence shown here is derived from an EMBL/GenBank/DDBJ whole genome shotgun (WGS) entry which is preliminary data.</text>
</comment>
<protein>
    <recommendedName>
        <fullName evidence="4">Phosphate-binding protein</fullName>
    </recommendedName>
</protein>
<dbReference type="InterPro" id="IPR024370">
    <property type="entry name" value="PBP_domain"/>
</dbReference>
<keyword evidence="4" id="KW-0574">Periplasm</keyword>
<accession>A0ABX3KJJ9</accession>
<keyword evidence="4" id="KW-0964">Secreted</keyword>
<feature type="chain" id="PRO_5045014224" description="Phosphate-binding protein" evidence="4">
    <location>
        <begin position="32"/>
        <end position="334"/>
    </location>
</feature>
<evidence type="ECO:0000313" key="6">
    <source>
        <dbReference type="EMBL" id="OOE89854.1"/>
    </source>
</evidence>
<dbReference type="Proteomes" id="UP000188627">
    <property type="component" value="Unassembled WGS sequence"/>
</dbReference>
<dbReference type="CDD" id="cd13653">
    <property type="entry name" value="PBP2_phosphate_like_1"/>
    <property type="match status" value="1"/>
</dbReference>
<comment type="function">
    <text evidence="4">Involved in the system for phosphate transport across the cytoplasmic membrane.</text>
</comment>
<proteinExistence type="inferred from homology"/>
<feature type="signal peptide" evidence="4">
    <location>
        <begin position="1"/>
        <end position="31"/>
    </location>
</feature>
<name>A0ABX3KJJ9_9GAMM</name>
<dbReference type="PANTHER" id="PTHR30570">
    <property type="entry name" value="PERIPLASMIC PHOSPHATE BINDING COMPONENT OF PHOSPHATE ABC TRANSPORTER"/>
    <property type="match status" value="1"/>
</dbReference>
<dbReference type="InterPro" id="IPR011862">
    <property type="entry name" value="Phos-bd"/>
</dbReference>
<sequence>MRLHLAGAVSMLKRFFATASLLVSIAGFSHADTLPDYQRSSGISGNLSSVGSDTLANMMAAWTDGFKRLHPGVNIQLQTPGSASAAPALVEGTAQLGPMSRPMRVSEENAFQARFGYPPTAVPVAVDAMAVYVHQDNPLRTISFQQLDAVFSRTLWCGASKPVTTWGQLGLSGRWAQRDLQLFGRNSVSGTYGYFKQAALCRGDFRADVNEQPGSASVVQSVASSLNAIGYAGIGHQASGARMLALSHQGKEAIKPTPSAIRTGEYPLTRYLYLYINRAPNQPLAPLESAFMRYILSAQGQKAVSQQGYIPLPAQAVRAQRQALGLDGSLKDSR</sequence>
<organism evidence="6 7">
    <name type="scientific">Salinivibrio sharmensis</name>
    <dbReference type="NCBI Taxonomy" id="390883"/>
    <lineage>
        <taxon>Bacteria</taxon>
        <taxon>Pseudomonadati</taxon>
        <taxon>Pseudomonadota</taxon>
        <taxon>Gammaproteobacteria</taxon>
        <taxon>Vibrionales</taxon>
        <taxon>Vibrionaceae</taxon>
        <taxon>Salinivibrio</taxon>
    </lineage>
</organism>
<evidence type="ECO:0000313" key="7">
    <source>
        <dbReference type="Proteomes" id="UP000188627"/>
    </source>
</evidence>
<evidence type="ECO:0000256" key="2">
    <source>
        <dbReference type="ARBA" id="ARBA00022448"/>
    </source>
</evidence>
<evidence type="ECO:0000259" key="5">
    <source>
        <dbReference type="Pfam" id="PF12849"/>
    </source>
</evidence>
<comment type="subcellular location">
    <subcellularLocation>
        <location evidence="4">Periplasm</location>
    </subcellularLocation>
    <subcellularLocation>
        <location evidence="4">Secreted</location>
    </subcellularLocation>
</comment>
<dbReference type="NCBIfam" id="TIGR02136">
    <property type="entry name" value="ptsS_2"/>
    <property type="match status" value="1"/>
</dbReference>
<evidence type="ECO:0000256" key="3">
    <source>
        <dbReference type="ARBA" id="ARBA00022729"/>
    </source>
</evidence>
<dbReference type="EMBL" id="MUFC01000003">
    <property type="protein sequence ID" value="OOE89854.1"/>
    <property type="molecule type" value="Genomic_DNA"/>
</dbReference>
<dbReference type="PANTHER" id="PTHR30570:SF6">
    <property type="entry name" value="PHOSPHATE-BINDING PROTEIN PSTS"/>
    <property type="match status" value="1"/>
</dbReference>
<keyword evidence="3 4" id="KW-0732">Signal</keyword>
<keyword evidence="2 4" id="KW-0813">Transport</keyword>
<keyword evidence="4" id="KW-0592">Phosphate transport</keyword>
<gene>
    <name evidence="6" type="ORF">BZG74_04895</name>
</gene>
<reference evidence="7" key="1">
    <citation type="submission" date="2017-01" db="EMBL/GenBank/DDBJ databases">
        <title>Draft genome of the species Salinivibrio sharmensis.</title>
        <authorList>
            <person name="Lopez-Hermoso C."/>
            <person name="De La Haba R."/>
            <person name="Sanchez-Porro C."/>
            <person name="Ventosa A."/>
        </authorList>
    </citation>
    <scope>NUCLEOTIDE SEQUENCE [LARGE SCALE GENOMIC DNA]</scope>
    <source>
        <strain evidence="7">CBH463</strain>
    </source>
</reference>
<dbReference type="Gene3D" id="3.40.190.10">
    <property type="entry name" value="Periplasmic binding protein-like II"/>
    <property type="match status" value="2"/>
</dbReference>
<dbReference type="SUPFAM" id="SSF53850">
    <property type="entry name" value="Periplasmic binding protein-like II"/>
    <property type="match status" value="1"/>
</dbReference>